<name>A0A4D6GRM7_HALS9</name>
<reference evidence="3" key="3">
    <citation type="journal article" name="MicrobiologyOpen">
        <title>Whole-genome comparison between the type strain of Halobacterium salinarum (DSM 3754(T)) and the laboratory strains R1 and NRC-1.</title>
        <authorList>
            <person name="Pfeiffer F."/>
            <person name="Losensky G."/>
            <person name="Marchfelder A."/>
            <person name="Habermann B."/>
            <person name="Dyall-Smith M."/>
        </authorList>
    </citation>
    <scope>NUCLEOTIDE SEQUENCE</scope>
    <source>
        <strain evidence="3">91-R6</strain>
    </source>
</reference>
<gene>
    <name evidence="4" type="ORF">APQ99_01218</name>
    <name evidence="3" type="ORF">HBSAL_03235</name>
</gene>
<reference evidence="4 6" key="2">
    <citation type="submission" date="2019-07" db="EMBL/GenBank/DDBJ databases">
        <title>Genomic Encyclopedia of Archaeal and Bacterial Type Strains, Phase II (KMG-II): from individual species to whole genera.</title>
        <authorList>
            <person name="Goeker M."/>
        </authorList>
    </citation>
    <scope>NUCLEOTIDE SEQUENCE [LARGE SCALE GENOMIC DNA]</scope>
    <source>
        <strain evidence="4 6">DSM 3754</strain>
    </source>
</reference>
<protein>
    <recommendedName>
        <fullName evidence="2">DUF7314 domain-containing protein</fullName>
    </recommendedName>
</protein>
<keyword evidence="1" id="KW-0812">Transmembrane</keyword>
<keyword evidence="1" id="KW-0472">Membrane</keyword>
<feature type="transmembrane region" description="Helical" evidence="1">
    <location>
        <begin position="9"/>
        <end position="26"/>
    </location>
</feature>
<sequence>MADEFIKGLGMLTGGGLVWMIMAGWYRTPEFGHGQLISEVPSNLTMYDQMAVVLLEGAFWVAIIGALFFWIGLPLGREAYATYASN</sequence>
<dbReference type="Pfam" id="PF23996">
    <property type="entry name" value="DUF7314"/>
    <property type="match status" value="1"/>
</dbReference>
<evidence type="ECO:0000256" key="1">
    <source>
        <dbReference type="SAM" id="Phobius"/>
    </source>
</evidence>
<evidence type="ECO:0000313" key="5">
    <source>
        <dbReference type="Proteomes" id="UP000296216"/>
    </source>
</evidence>
<accession>A0A4D6GRM7</accession>
<dbReference type="GeneID" id="68693470"/>
<dbReference type="AlphaFoldDB" id="A0A4D6GRM7"/>
<dbReference type="RefSeq" id="WP_010902389.1">
    <property type="nucleotide sequence ID" value="NZ_VRYN01000002.1"/>
</dbReference>
<feature type="transmembrane region" description="Helical" evidence="1">
    <location>
        <begin position="46"/>
        <end position="71"/>
    </location>
</feature>
<evidence type="ECO:0000313" key="3">
    <source>
        <dbReference type="EMBL" id="QCC44374.1"/>
    </source>
</evidence>
<keyword evidence="1" id="KW-1133">Transmembrane helix</keyword>
<proteinExistence type="predicted"/>
<reference evidence="3 5" key="1">
    <citation type="journal article" date="2019" name="Microbiol. Resour. Announc.">
        <title>The Genome Sequence of the Halobacterium salinarum Type Strain Is Closely Related to That of Laboratory Strains NRC-1 and R1.</title>
        <authorList>
            <person name="Pfeiffer F."/>
            <person name="Marchfelder A."/>
            <person name="Habermann B."/>
            <person name="Dyall-Smith M.L."/>
        </authorList>
    </citation>
    <scope>NUCLEOTIDE SEQUENCE [LARGE SCALE GENOMIC DNA]</scope>
    <source>
        <strain evidence="3">91-R6</strain>
        <strain evidence="5">ATCC 33171 / DSM 3754 / JCM 8978 / NBRC 102687 / NCIMB 764 / 91-R6</strain>
    </source>
</reference>
<dbReference type="Proteomes" id="UP000323075">
    <property type="component" value="Unassembled WGS sequence"/>
</dbReference>
<dbReference type="InterPro" id="IPR055738">
    <property type="entry name" value="DUF7314"/>
</dbReference>
<evidence type="ECO:0000259" key="2">
    <source>
        <dbReference type="Pfam" id="PF23996"/>
    </source>
</evidence>
<evidence type="ECO:0000313" key="6">
    <source>
        <dbReference type="Proteomes" id="UP000323075"/>
    </source>
</evidence>
<dbReference type="EMBL" id="VRYN01000002">
    <property type="protein sequence ID" value="TYO76579.1"/>
    <property type="molecule type" value="Genomic_DNA"/>
</dbReference>
<evidence type="ECO:0000313" key="4">
    <source>
        <dbReference type="EMBL" id="TYO76579.1"/>
    </source>
</evidence>
<feature type="domain" description="DUF7314" evidence="2">
    <location>
        <begin position="1"/>
        <end position="85"/>
    </location>
</feature>
<organism evidence="3 5">
    <name type="scientific">Halobacterium salinarum (strain ATCC 33171 / DSM 3754 / JCM 8978 / NBRC 102687 / NCIMB 764 / 91-R6)</name>
    <dbReference type="NCBI Taxonomy" id="2597657"/>
    <lineage>
        <taxon>Archaea</taxon>
        <taxon>Methanobacteriati</taxon>
        <taxon>Methanobacteriota</taxon>
        <taxon>Stenosarchaea group</taxon>
        <taxon>Halobacteria</taxon>
        <taxon>Halobacteriales</taxon>
        <taxon>Halobacteriaceae</taxon>
        <taxon>Halobacterium</taxon>
    </lineage>
</organism>
<dbReference type="EMBL" id="CP038631">
    <property type="protein sequence ID" value="QCC44374.1"/>
    <property type="molecule type" value="Genomic_DNA"/>
</dbReference>
<dbReference type="Proteomes" id="UP000296216">
    <property type="component" value="Chromosome"/>
</dbReference>